<dbReference type="Pfam" id="PF13426">
    <property type="entry name" value="PAS_9"/>
    <property type="match status" value="1"/>
</dbReference>
<dbReference type="Pfam" id="PF08448">
    <property type="entry name" value="PAS_4"/>
    <property type="match status" value="1"/>
</dbReference>
<evidence type="ECO:0000256" key="3">
    <source>
        <dbReference type="ARBA" id="ARBA00022553"/>
    </source>
</evidence>
<dbReference type="Pfam" id="PF02518">
    <property type="entry name" value="HATPase_c"/>
    <property type="match status" value="1"/>
</dbReference>
<keyword evidence="9" id="KW-0418">Kinase</keyword>
<dbReference type="PANTHER" id="PTHR45339:SF3">
    <property type="entry name" value="HISTIDINE KINASE"/>
    <property type="match status" value="1"/>
</dbReference>
<evidence type="ECO:0000256" key="4">
    <source>
        <dbReference type="PROSITE-ProRule" id="PRU00169"/>
    </source>
</evidence>
<feature type="modified residue" description="4-aspartylphosphate" evidence="4">
    <location>
        <position position="690"/>
    </location>
</feature>
<accession>A0A223P2W4</accession>
<dbReference type="CDD" id="cd17546">
    <property type="entry name" value="REC_hyHK_CKI1_RcsC-like"/>
    <property type="match status" value="1"/>
</dbReference>
<evidence type="ECO:0000313" key="9">
    <source>
        <dbReference type="EMBL" id="ASU36161.1"/>
    </source>
</evidence>
<dbReference type="InterPro" id="IPR013655">
    <property type="entry name" value="PAS_fold_3"/>
</dbReference>
<dbReference type="GO" id="GO:0000155">
    <property type="term" value="F:phosphorelay sensor kinase activity"/>
    <property type="evidence" value="ECO:0007669"/>
    <property type="project" value="InterPro"/>
</dbReference>
<keyword evidence="10" id="KW-1185">Reference proteome</keyword>
<dbReference type="EC" id="2.7.13.3" evidence="2"/>
<keyword evidence="5" id="KW-0175">Coiled coil</keyword>
<dbReference type="InterPro" id="IPR000700">
    <property type="entry name" value="PAS-assoc_C"/>
</dbReference>
<dbReference type="SMART" id="SM00448">
    <property type="entry name" value="REC"/>
    <property type="match status" value="1"/>
</dbReference>
<dbReference type="PROSITE" id="PS50109">
    <property type="entry name" value="HIS_KIN"/>
    <property type="match status" value="1"/>
</dbReference>
<proteinExistence type="predicted"/>
<dbReference type="SUPFAM" id="SSF47384">
    <property type="entry name" value="Homodimeric domain of signal transducing histidine kinase"/>
    <property type="match status" value="1"/>
</dbReference>
<feature type="coiled-coil region" evidence="5">
    <location>
        <begin position="358"/>
        <end position="385"/>
    </location>
</feature>
<evidence type="ECO:0000259" key="8">
    <source>
        <dbReference type="PROSITE" id="PS50113"/>
    </source>
</evidence>
<dbReference type="PROSITE" id="PS50110">
    <property type="entry name" value="RESPONSE_REGULATORY"/>
    <property type="match status" value="1"/>
</dbReference>
<keyword evidence="3 4" id="KW-0597">Phosphoprotein</keyword>
<dbReference type="RefSeq" id="WP_094572230.1">
    <property type="nucleotide sequence ID" value="NZ_CP022743.1"/>
</dbReference>
<keyword evidence="9" id="KW-0808">Transferase</keyword>
<dbReference type="InterPro" id="IPR001789">
    <property type="entry name" value="Sig_transdc_resp-reg_receiver"/>
</dbReference>
<dbReference type="Gene3D" id="3.30.565.10">
    <property type="entry name" value="Histidine kinase-like ATPase, C-terminal domain"/>
    <property type="match status" value="1"/>
</dbReference>
<dbReference type="SMART" id="SM00086">
    <property type="entry name" value="PAC"/>
    <property type="match status" value="3"/>
</dbReference>
<dbReference type="FunFam" id="3.30.565.10:FF:000010">
    <property type="entry name" value="Sensor histidine kinase RcsC"/>
    <property type="match status" value="1"/>
</dbReference>
<dbReference type="CDD" id="cd00130">
    <property type="entry name" value="PAS"/>
    <property type="match status" value="2"/>
</dbReference>
<dbReference type="PRINTS" id="PR00344">
    <property type="entry name" value="BCTRLSENSOR"/>
</dbReference>
<feature type="domain" description="Histidine kinase" evidence="6">
    <location>
        <begin position="392"/>
        <end position="612"/>
    </location>
</feature>
<dbReference type="AlphaFoldDB" id="A0A223P2W4"/>
<evidence type="ECO:0000259" key="7">
    <source>
        <dbReference type="PROSITE" id="PS50110"/>
    </source>
</evidence>
<dbReference type="InterPro" id="IPR036890">
    <property type="entry name" value="HATPase_C_sf"/>
</dbReference>
<dbReference type="InterPro" id="IPR004358">
    <property type="entry name" value="Sig_transdc_His_kin-like_C"/>
</dbReference>
<dbReference type="InterPro" id="IPR001610">
    <property type="entry name" value="PAC"/>
</dbReference>
<dbReference type="InterPro" id="IPR036097">
    <property type="entry name" value="HisK_dim/P_sf"/>
</dbReference>
<dbReference type="InterPro" id="IPR000014">
    <property type="entry name" value="PAS"/>
</dbReference>
<dbReference type="InterPro" id="IPR013656">
    <property type="entry name" value="PAS_4"/>
</dbReference>
<dbReference type="CDD" id="cd00082">
    <property type="entry name" value="HisKA"/>
    <property type="match status" value="1"/>
</dbReference>
<evidence type="ECO:0000256" key="1">
    <source>
        <dbReference type="ARBA" id="ARBA00000085"/>
    </source>
</evidence>
<dbReference type="CDD" id="cd16922">
    <property type="entry name" value="HATPase_EvgS-ArcB-TorS-like"/>
    <property type="match status" value="1"/>
</dbReference>
<dbReference type="Gene3D" id="3.40.50.2300">
    <property type="match status" value="1"/>
</dbReference>
<dbReference type="SMART" id="SM00388">
    <property type="entry name" value="HisKA"/>
    <property type="match status" value="1"/>
</dbReference>
<comment type="catalytic activity">
    <reaction evidence="1">
        <text>ATP + protein L-histidine = ADP + protein N-phospho-L-histidine.</text>
        <dbReference type="EC" id="2.7.13.3"/>
    </reaction>
</comment>
<dbReference type="InterPro" id="IPR035965">
    <property type="entry name" value="PAS-like_dom_sf"/>
</dbReference>
<dbReference type="Pfam" id="PF08447">
    <property type="entry name" value="PAS_3"/>
    <property type="match status" value="1"/>
</dbReference>
<dbReference type="Proteomes" id="UP000215002">
    <property type="component" value="Chromosome"/>
</dbReference>
<dbReference type="EMBL" id="CP022743">
    <property type="protein sequence ID" value="ASU36161.1"/>
    <property type="molecule type" value="Genomic_DNA"/>
</dbReference>
<dbReference type="PANTHER" id="PTHR45339">
    <property type="entry name" value="HYBRID SIGNAL TRANSDUCTION HISTIDINE KINASE J"/>
    <property type="match status" value="1"/>
</dbReference>
<dbReference type="PROSITE" id="PS50113">
    <property type="entry name" value="PAC"/>
    <property type="match status" value="3"/>
</dbReference>
<feature type="domain" description="Response regulatory" evidence="7">
    <location>
        <begin position="641"/>
        <end position="759"/>
    </location>
</feature>
<dbReference type="SUPFAM" id="SSF55785">
    <property type="entry name" value="PYP-like sensor domain (PAS domain)"/>
    <property type="match status" value="3"/>
</dbReference>
<evidence type="ECO:0000259" key="6">
    <source>
        <dbReference type="PROSITE" id="PS50109"/>
    </source>
</evidence>
<evidence type="ECO:0000256" key="5">
    <source>
        <dbReference type="SAM" id="Coils"/>
    </source>
</evidence>
<organism evidence="9 10">
    <name type="scientific">Mucilaginibacter xinganensis</name>
    <dbReference type="NCBI Taxonomy" id="1234841"/>
    <lineage>
        <taxon>Bacteria</taxon>
        <taxon>Pseudomonadati</taxon>
        <taxon>Bacteroidota</taxon>
        <taxon>Sphingobacteriia</taxon>
        <taxon>Sphingobacteriales</taxon>
        <taxon>Sphingobacteriaceae</taxon>
        <taxon>Mucilaginibacter</taxon>
    </lineage>
</organism>
<dbReference type="Pfam" id="PF00512">
    <property type="entry name" value="HisKA"/>
    <property type="match status" value="1"/>
</dbReference>
<dbReference type="InterPro" id="IPR005467">
    <property type="entry name" value="His_kinase_dom"/>
</dbReference>
<dbReference type="NCBIfam" id="TIGR00229">
    <property type="entry name" value="sensory_box"/>
    <property type="match status" value="1"/>
</dbReference>
<dbReference type="KEGG" id="muc:MuYL_4276"/>
<dbReference type="InterPro" id="IPR011006">
    <property type="entry name" value="CheY-like_superfamily"/>
</dbReference>
<reference evidence="9 10" key="1">
    <citation type="submission" date="2017-08" db="EMBL/GenBank/DDBJ databases">
        <title>Complete genome sequence of Mucilaginibacter sp. strain BJC16-A31.</title>
        <authorList>
            <consortium name="Henan University of Science and Technology"/>
            <person name="You X."/>
        </authorList>
    </citation>
    <scope>NUCLEOTIDE SEQUENCE [LARGE SCALE GENOMIC DNA]</scope>
    <source>
        <strain evidence="9 10">BJC16-A31</strain>
    </source>
</reference>
<dbReference type="InterPro" id="IPR003594">
    <property type="entry name" value="HATPase_dom"/>
</dbReference>
<feature type="domain" description="PAC" evidence="8">
    <location>
        <begin position="70"/>
        <end position="122"/>
    </location>
</feature>
<gene>
    <name evidence="9" type="ORF">MuYL_4276</name>
</gene>
<dbReference type="Pfam" id="PF00072">
    <property type="entry name" value="Response_reg"/>
    <property type="match status" value="1"/>
</dbReference>
<feature type="domain" description="PAC" evidence="8">
    <location>
        <begin position="198"/>
        <end position="249"/>
    </location>
</feature>
<evidence type="ECO:0000256" key="2">
    <source>
        <dbReference type="ARBA" id="ARBA00012438"/>
    </source>
</evidence>
<feature type="domain" description="PAC" evidence="8">
    <location>
        <begin position="322"/>
        <end position="374"/>
    </location>
</feature>
<dbReference type="SMART" id="SM00387">
    <property type="entry name" value="HATPase_c"/>
    <property type="match status" value="1"/>
</dbReference>
<dbReference type="InterPro" id="IPR003661">
    <property type="entry name" value="HisK_dim/P_dom"/>
</dbReference>
<dbReference type="Gene3D" id="3.30.450.20">
    <property type="entry name" value="PAS domain"/>
    <property type="match status" value="3"/>
</dbReference>
<dbReference type="OrthoDB" id="9811889at2"/>
<dbReference type="SUPFAM" id="SSF55874">
    <property type="entry name" value="ATPase domain of HSP90 chaperone/DNA topoisomerase II/histidine kinase"/>
    <property type="match status" value="1"/>
</dbReference>
<name>A0A223P2W4_9SPHI</name>
<dbReference type="Gene3D" id="1.10.287.130">
    <property type="match status" value="1"/>
</dbReference>
<protein>
    <recommendedName>
        <fullName evidence="2">histidine kinase</fullName>
        <ecNumber evidence="2">2.7.13.3</ecNumber>
    </recommendedName>
</protein>
<dbReference type="SUPFAM" id="SSF52172">
    <property type="entry name" value="CheY-like"/>
    <property type="match status" value="1"/>
</dbReference>
<sequence>MKKGLQAGCWEWNIKGDLPFDDVSLMKNLGFTSDELNTSPIWSQKIPDVNLELFKQQLQSHIKSHATDPFAQEVCFLYKGGKKRYFVFTGRIVQWDNDQPLLMIGSYFDMTSQRETEKELSRVKRFLTKTSDSSEVGGWEINMNTMQVTWTLGTRQIFGLPEDFIPDKDNFAQFFKESPDRQLLKDAFEEAVTKGKSYDLELRVINAADEEIWTRTIGQPEFENGRCIRVYGIFQDITTQKRDAEKLAMKQLQLEAFISSAPAAIAMLDKSYNYIAASKIWMASYNIDVSTIIGKNHLQIFHEISEEWKGYMARCLKGESFKMEEDQFTRRDGKLEWLRWEIKPWYEAPGQVGGIILFTELITEKKRAQEELIKAKEQAEIALQAKSRFLSVMSHEIRTPMNAVIGFSNLLLENPRDDQQEYLNLLKFSADNLMVIINDILSLSKIEEGMVILELIDFNLKELLENIYAINKAVITGKNITLQLNYDKKLPSFVKGDSVRLGQIISNLVNNAVKFTDTGGVTITAKMVVEHHGYSSVYFEVRDTGIGIPEDKQDHVFGIFTQASTETTRKFGGIGLGLAICRRLVELMGGKIKIKSKVGEGSAFYFTLKLKKAGAAAPATKLQGSVSVKDSNSRDTIRGTRLLLAEDNAINVLVVKRYLELWGVEFDVVENGEKAVQLVAENDYDLILMDLQMPVMDGYEAAMKIRQMKEKKYSTIPIIAITASLVGDIKQAVINSGMNSWISKPFNPGELFDIIKNYSRAKSHK</sequence>
<evidence type="ECO:0000313" key="10">
    <source>
        <dbReference type="Proteomes" id="UP000215002"/>
    </source>
</evidence>